<name>A0A318UKM6_9SPHI</name>
<evidence type="ECO:0000259" key="3">
    <source>
        <dbReference type="PROSITE" id="PS50110"/>
    </source>
</evidence>
<evidence type="ECO:0000256" key="2">
    <source>
        <dbReference type="PROSITE-ProRule" id="PRU00169"/>
    </source>
</evidence>
<keyword evidence="1 2" id="KW-0597">Phosphoprotein</keyword>
<dbReference type="InterPro" id="IPR011006">
    <property type="entry name" value="CheY-like_superfamily"/>
</dbReference>
<dbReference type="AlphaFoldDB" id="A0A318UKM6"/>
<dbReference type="InterPro" id="IPR050595">
    <property type="entry name" value="Bact_response_regulator"/>
</dbReference>
<dbReference type="SMART" id="SM00448">
    <property type="entry name" value="REC"/>
    <property type="match status" value="1"/>
</dbReference>
<evidence type="ECO:0000256" key="1">
    <source>
        <dbReference type="ARBA" id="ARBA00022553"/>
    </source>
</evidence>
<dbReference type="SUPFAM" id="SSF52172">
    <property type="entry name" value="CheY-like"/>
    <property type="match status" value="1"/>
</dbReference>
<dbReference type="Pfam" id="PF00072">
    <property type="entry name" value="Response_reg"/>
    <property type="match status" value="1"/>
</dbReference>
<evidence type="ECO:0000313" key="4">
    <source>
        <dbReference type="EMBL" id="PYF76934.1"/>
    </source>
</evidence>
<sequence length="121" mass="13993">MRKSIHVVEDDEDIRDIIGFTLAEANYLVTSSATALDFKKYIRHAEPDLILMDIRLPDGDGLQLCRNLREGLKTREIPVILMSAHFPKEEMAKLKLANDFLSKPFELRTLLKRIENNIKQE</sequence>
<dbReference type="CDD" id="cd17574">
    <property type="entry name" value="REC_OmpR"/>
    <property type="match status" value="1"/>
</dbReference>
<organism evidence="4 5">
    <name type="scientific">Pedobacter nutrimenti</name>
    <dbReference type="NCBI Taxonomy" id="1241337"/>
    <lineage>
        <taxon>Bacteria</taxon>
        <taxon>Pseudomonadati</taxon>
        <taxon>Bacteroidota</taxon>
        <taxon>Sphingobacteriia</taxon>
        <taxon>Sphingobacteriales</taxon>
        <taxon>Sphingobacteriaceae</taxon>
        <taxon>Pedobacter</taxon>
    </lineage>
</organism>
<accession>A0A318UKM6</accession>
<proteinExistence type="predicted"/>
<feature type="domain" description="Response regulatory" evidence="3">
    <location>
        <begin position="4"/>
        <end position="118"/>
    </location>
</feature>
<dbReference type="PANTHER" id="PTHR44591">
    <property type="entry name" value="STRESS RESPONSE REGULATOR PROTEIN 1"/>
    <property type="match status" value="1"/>
</dbReference>
<dbReference type="RefSeq" id="WP_110827026.1">
    <property type="nucleotide sequence ID" value="NZ_QKLU01000001.1"/>
</dbReference>
<protein>
    <submittedName>
        <fullName evidence="4">Two-component system phosphate regulon response regulator PhoB</fullName>
    </submittedName>
</protein>
<dbReference type="Proteomes" id="UP000248198">
    <property type="component" value="Unassembled WGS sequence"/>
</dbReference>
<dbReference type="GO" id="GO:0000160">
    <property type="term" value="P:phosphorelay signal transduction system"/>
    <property type="evidence" value="ECO:0007669"/>
    <property type="project" value="InterPro"/>
</dbReference>
<dbReference type="PROSITE" id="PS50110">
    <property type="entry name" value="RESPONSE_REGULATORY"/>
    <property type="match status" value="1"/>
</dbReference>
<evidence type="ECO:0000313" key="5">
    <source>
        <dbReference type="Proteomes" id="UP000248198"/>
    </source>
</evidence>
<reference evidence="4 5" key="1">
    <citation type="submission" date="2018-06" db="EMBL/GenBank/DDBJ databases">
        <title>Genomic Encyclopedia of Archaeal and Bacterial Type Strains, Phase II (KMG-II): from individual species to whole genera.</title>
        <authorList>
            <person name="Goeker M."/>
        </authorList>
    </citation>
    <scope>NUCLEOTIDE SEQUENCE [LARGE SCALE GENOMIC DNA]</scope>
    <source>
        <strain evidence="4 5">DSM 27372</strain>
    </source>
</reference>
<comment type="caution">
    <text evidence="4">The sequence shown here is derived from an EMBL/GenBank/DDBJ whole genome shotgun (WGS) entry which is preliminary data.</text>
</comment>
<dbReference type="InterPro" id="IPR001789">
    <property type="entry name" value="Sig_transdc_resp-reg_receiver"/>
</dbReference>
<dbReference type="EMBL" id="QKLU01000001">
    <property type="protein sequence ID" value="PYF76934.1"/>
    <property type="molecule type" value="Genomic_DNA"/>
</dbReference>
<dbReference type="PANTHER" id="PTHR44591:SF23">
    <property type="entry name" value="CHEY SUBFAMILY"/>
    <property type="match status" value="1"/>
</dbReference>
<gene>
    <name evidence="4" type="ORF">B0O44_101409</name>
</gene>
<keyword evidence="5" id="KW-1185">Reference proteome</keyword>
<dbReference type="Gene3D" id="3.40.50.2300">
    <property type="match status" value="1"/>
</dbReference>
<dbReference type="OrthoDB" id="5432534at2"/>
<feature type="modified residue" description="4-aspartylphosphate" evidence="2">
    <location>
        <position position="53"/>
    </location>
</feature>